<comment type="caution">
    <text evidence="1">The sequence shown here is derived from an EMBL/GenBank/DDBJ whole genome shotgun (WGS) entry which is preliminary data.</text>
</comment>
<dbReference type="Proteomes" id="UP000631114">
    <property type="component" value="Unassembled WGS sequence"/>
</dbReference>
<dbReference type="OrthoDB" id="1262810at2759"/>
<dbReference type="AlphaFoldDB" id="A0A835H0J5"/>
<protein>
    <submittedName>
        <fullName evidence="1">Uncharacterized protein</fullName>
    </submittedName>
</protein>
<name>A0A835H0J5_9MAGN</name>
<evidence type="ECO:0000313" key="2">
    <source>
        <dbReference type="Proteomes" id="UP000631114"/>
    </source>
</evidence>
<keyword evidence="2" id="KW-1185">Reference proteome</keyword>
<reference evidence="1 2" key="1">
    <citation type="submission" date="2020-10" db="EMBL/GenBank/DDBJ databases">
        <title>The Coptis chinensis genome and diversification of protoberbering-type alkaloids.</title>
        <authorList>
            <person name="Wang B."/>
            <person name="Shu S."/>
            <person name="Song C."/>
            <person name="Liu Y."/>
        </authorList>
    </citation>
    <scope>NUCLEOTIDE SEQUENCE [LARGE SCALE GENOMIC DNA]</scope>
    <source>
        <strain evidence="1">HL-2020</strain>
        <tissue evidence="1">Leaf</tissue>
    </source>
</reference>
<evidence type="ECO:0000313" key="1">
    <source>
        <dbReference type="EMBL" id="KAF9589562.1"/>
    </source>
</evidence>
<proteinExistence type="predicted"/>
<gene>
    <name evidence="1" type="ORF">IFM89_025688</name>
</gene>
<accession>A0A835H0J5</accession>
<feature type="non-terminal residue" evidence="1">
    <location>
        <position position="136"/>
    </location>
</feature>
<organism evidence="1 2">
    <name type="scientific">Coptis chinensis</name>
    <dbReference type="NCBI Taxonomy" id="261450"/>
    <lineage>
        <taxon>Eukaryota</taxon>
        <taxon>Viridiplantae</taxon>
        <taxon>Streptophyta</taxon>
        <taxon>Embryophyta</taxon>
        <taxon>Tracheophyta</taxon>
        <taxon>Spermatophyta</taxon>
        <taxon>Magnoliopsida</taxon>
        <taxon>Ranunculales</taxon>
        <taxon>Ranunculaceae</taxon>
        <taxon>Coptidoideae</taxon>
        <taxon>Coptis</taxon>
    </lineage>
</organism>
<dbReference type="EMBL" id="JADFTS010000009">
    <property type="protein sequence ID" value="KAF9589562.1"/>
    <property type="molecule type" value="Genomic_DNA"/>
</dbReference>
<sequence length="136" mass="15143">TLLEKLKALYSNLEGLPPDRIVPTVGLNIAVGLKSFSHSEESQVQKIDDGNYQPTFVSFTTDNQNWLKSKKKPSVNTNWPPADWKTAPDFPQENCFRKKPAVLPPSDRLEIKNQVEGITCTEDHGVPVGAGVDWII</sequence>